<evidence type="ECO:0000313" key="2">
    <source>
        <dbReference type="Proteomes" id="UP001644719"/>
    </source>
</evidence>
<organism evidence="1 2">
    <name type="scientific">Blautia faecis</name>
    <dbReference type="NCBI Taxonomy" id="871665"/>
    <lineage>
        <taxon>Bacteria</taxon>
        <taxon>Bacillati</taxon>
        <taxon>Bacillota</taxon>
        <taxon>Clostridia</taxon>
        <taxon>Lachnospirales</taxon>
        <taxon>Lachnospiraceae</taxon>
        <taxon>Blautia</taxon>
    </lineage>
</organism>
<protein>
    <submittedName>
        <fullName evidence="1">Uncharacterized protein</fullName>
    </submittedName>
</protein>
<comment type="caution">
    <text evidence="1">The sequence shown here is derived from an EMBL/GenBank/DDBJ whole genome shotgun (WGS) entry which is preliminary data.</text>
</comment>
<dbReference type="Proteomes" id="UP001644719">
    <property type="component" value="Unassembled WGS sequence"/>
</dbReference>
<keyword evidence="2" id="KW-1185">Reference proteome</keyword>
<reference evidence="1 2" key="1">
    <citation type="journal article" date="2020" name="Cell Host Microbe">
        <title>Functional and Genomic Variation between Human-Derived Isolates of Lachnospiraceae Reveals Inter- and Intra-Species Diversity.</title>
        <authorList>
            <person name="Sorbara M.T."/>
            <person name="Littmann E.R."/>
            <person name="Fontana E."/>
            <person name="Moody T.U."/>
            <person name="Kohout C.E."/>
            <person name="Gjonbalaj M."/>
            <person name="Eaton V."/>
            <person name="Seok R."/>
            <person name="Leiner I.M."/>
            <person name="Pamer E.G."/>
        </authorList>
    </citation>
    <scope>NUCLEOTIDE SEQUENCE [LARGE SCALE GENOMIC DNA]</scope>
    <source>
        <strain evidence="1 2">MSK.17.74</strain>
    </source>
</reference>
<proteinExistence type="predicted"/>
<name>A0ABX2HE77_9FIRM</name>
<gene>
    <name evidence="1" type="ORF">G5B17_19590</name>
</gene>
<sequence length="187" mass="21656">MKLDDFTGMMTGHFDNKEQFDKMQAEGKTYPYAEHVNTICNDKIKNLPEDFNGRFVVEESYYETNGKRHASPHLFLITETEQGILLSSYEIPEGEDKKTFSYASMKKVDYAELKKSEKFTPALYHEKDGIWEGGSISQFSPVMTFKLWEKFSDSCLEVSESMEVNGKRTFGYDEPIIYKRVQSKSGR</sequence>
<dbReference type="RefSeq" id="WP_148463627.1">
    <property type="nucleotide sequence ID" value="NZ_JAAITS010000085.1"/>
</dbReference>
<evidence type="ECO:0000313" key="1">
    <source>
        <dbReference type="EMBL" id="NSG87550.1"/>
    </source>
</evidence>
<accession>A0ABX2HE77</accession>
<dbReference type="EMBL" id="JAAITS010000085">
    <property type="protein sequence ID" value="NSG87550.1"/>
    <property type="molecule type" value="Genomic_DNA"/>
</dbReference>